<dbReference type="SUPFAM" id="SSF48019">
    <property type="entry name" value="post-AAA+ oligomerization domain-like"/>
    <property type="match status" value="1"/>
</dbReference>
<organism evidence="12 16">
    <name type="scientific">Anaerobutyricum hallii</name>
    <dbReference type="NCBI Taxonomy" id="39488"/>
    <lineage>
        <taxon>Bacteria</taxon>
        <taxon>Bacillati</taxon>
        <taxon>Bacillota</taxon>
        <taxon>Clostridia</taxon>
        <taxon>Lachnospirales</taxon>
        <taxon>Lachnospiraceae</taxon>
        <taxon>Anaerobutyricum</taxon>
    </lineage>
</organism>
<evidence type="ECO:0000313" key="16">
    <source>
        <dbReference type="Proteomes" id="UP000095679"/>
    </source>
</evidence>
<protein>
    <recommendedName>
        <fullName evidence="2">DNA polymerase III subunit delta</fullName>
        <ecNumber evidence="1">2.7.7.7</ecNumber>
    </recommendedName>
</protein>
<dbReference type="OrthoDB" id="9775929at2"/>
<comment type="similarity">
    <text evidence="7">Belongs to the DNA polymerase HolA subunit family.</text>
</comment>
<dbReference type="AlphaFoldDB" id="A0A173YIK9"/>
<dbReference type="GO" id="GO:0006261">
    <property type="term" value="P:DNA-templated DNA replication"/>
    <property type="evidence" value="ECO:0007669"/>
    <property type="project" value="TreeGrafter"/>
</dbReference>
<evidence type="ECO:0000313" key="11">
    <source>
        <dbReference type="EMBL" id="CUM95021.1"/>
    </source>
</evidence>
<comment type="catalytic activity">
    <reaction evidence="8">
        <text>DNA(n) + a 2'-deoxyribonucleoside 5'-triphosphate = DNA(n+1) + diphosphate</text>
        <dbReference type="Rhea" id="RHEA:22508"/>
        <dbReference type="Rhea" id="RHEA-COMP:17339"/>
        <dbReference type="Rhea" id="RHEA-COMP:17340"/>
        <dbReference type="ChEBI" id="CHEBI:33019"/>
        <dbReference type="ChEBI" id="CHEBI:61560"/>
        <dbReference type="ChEBI" id="CHEBI:173112"/>
        <dbReference type="EC" id="2.7.7.7"/>
    </reaction>
</comment>
<evidence type="ECO:0000256" key="4">
    <source>
        <dbReference type="ARBA" id="ARBA00022695"/>
    </source>
</evidence>
<dbReference type="InterPro" id="IPR005790">
    <property type="entry name" value="DNA_polIII_delta"/>
</dbReference>
<evidence type="ECO:0000256" key="3">
    <source>
        <dbReference type="ARBA" id="ARBA00022679"/>
    </source>
</evidence>
<evidence type="ECO:0000259" key="10">
    <source>
        <dbReference type="Pfam" id="PF21694"/>
    </source>
</evidence>
<dbReference type="EMBL" id="QSEP01000009">
    <property type="protein sequence ID" value="RGZ85263.1"/>
    <property type="molecule type" value="Genomic_DNA"/>
</dbReference>
<evidence type="ECO:0000256" key="1">
    <source>
        <dbReference type="ARBA" id="ARBA00012417"/>
    </source>
</evidence>
<evidence type="ECO:0000313" key="14">
    <source>
        <dbReference type="EMBL" id="RGZ85263.1"/>
    </source>
</evidence>
<dbReference type="NCBIfam" id="TIGR01128">
    <property type="entry name" value="holA"/>
    <property type="match status" value="1"/>
</dbReference>
<dbReference type="InterPro" id="IPR010372">
    <property type="entry name" value="DNA_pol3_delta_N"/>
</dbReference>
<evidence type="ECO:0000259" key="9">
    <source>
        <dbReference type="Pfam" id="PF06144"/>
    </source>
</evidence>
<feature type="domain" description="DNA polymerase III delta N-terminal" evidence="9">
    <location>
        <begin position="17"/>
        <end position="126"/>
    </location>
</feature>
<gene>
    <name evidence="13" type="primary">holA</name>
    <name evidence="14" type="ORF">DW972_03235</name>
    <name evidence="13" type="ORF">DXD91_04100</name>
    <name evidence="12" type="ORF">ERS852450_00348</name>
    <name evidence="11" type="ORF">ERS852578_01275</name>
</gene>
<dbReference type="EC" id="2.7.7.7" evidence="1"/>
<evidence type="ECO:0000313" key="13">
    <source>
        <dbReference type="EMBL" id="RGI90642.1"/>
    </source>
</evidence>
<dbReference type="GO" id="GO:0003887">
    <property type="term" value="F:DNA-directed DNA polymerase activity"/>
    <property type="evidence" value="ECO:0007669"/>
    <property type="project" value="UniProtKB-KW"/>
</dbReference>
<dbReference type="Proteomes" id="UP000095679">
    <property type="component" value="Unassembled WGS sequence"/>
</dbReference>
<keyword evidence="5" id="KW-0235">DNA replication</keyword>
<dbReference type="Gene3D" id="3.40.50.300">
    <property type="entry name" value="P-loop containing nucleotide triphosphate hydrolases"/>
    <property type="match status" value="1"/>
</dbReference>
<evidence type="ECO:0000256" key="8">
    <source>
        <dbReference type="ARBA" id="ARBA00049244"/>
    </source>
</evidence>
<evidence type="ECO:0000256" key="7">
    <source>
        <dbReference type="ARBA" id="ARBA00034754"/>
    </source>
</evidence>
<reference evidence="17 18" key="2">
    <citation type="submission" date="2018-08" db="EMBL/GenBank/DDBJ databases">
        <title>A genome reference for cultivated species of the human gut microbiota.</title>
        <authorList>
            <person name="Zou Y."/>
            <person name="Xue W."/>
            <person name="Luo G."/>
        </authorList>
    </citation>
    <scope>NUCLEOTIDE SEQUENCE [LARGE SCALE GENOMIC DNA]</scope>
    <source>
        <strain evidence="14 18">AM48-23BH</strain>
        <strain evidence="13 17">TM10-1AC</strain>
    </source>
</reference>
<dbReference type="InterPro" id="IPR048466">
    <property type="entry name" value="DNA_pol3_delta-like_C"/>
</dbReference>
<dbReference type="RefSeq" id="WP_005347771.1">
    <property type="nucleotide sequence ID" value="NZ_BLYK01000003.1"/>
</dbReference>
<keyword evidence="6" id="KW-0239">DNA-directed DNA polymerase</keyword>
<sequence length="327" mass="37735">MKELTKQIKEKSFHKVYLLTGDEPYLVLQAKHMLKNAMIKEGDTMNYAAFTDGKIDLNTLQELAFTYPFFSEKRLLLLDGTGILKTGKDEFVSIMENMPETTCIIICEPEVDKRSKVYKWIKKNGYVGEFLKKNQTEKVLLRWIAALLGKEKKQIRENNARYFLQKTGDDMFQIKNEIDKLIAYAGDREEITQADIDAVASGEVQDKIFDLVDAIARKNKAAALSYYNDLILLKEPPMHILFLIVRQYRILHIIANMRGLRKPDDAIAKTAGIPRFAIRKNEQQLRGYGEKMLEKCIEECIQIEEEIKTGRINDQIGVESLICRLML</sequence>
<dbReference type="EMBL" id="CYYC01000012">
    <property type="protein sequence ID" value="CUM95021.1"/>
    <property type="molecule type" value="Genomic_DNA"/>
</dbReference>
<dbReference type="PANTHER" id="PTHR34388">
    <property type="entry name" value="DNA POLYMERASE III SUBUNIT DELTA"/>
    <property type="match status" value="1"/>
</dbReference>
<name>A0A173YIK9_9FIRM</name>
<evidence type="ECO:0000313" key="18">
    <source>
        <dbReference type="Proteomes" id="UP000286561"/>
    </source>
</evidence>
<dbReference type="GO" id="GO:0009360">
    <property type="term" value="C:DNA polymerase III complex"/>
    <property type="evidence" value="ECO:0007669"/>
    <property type="project" value="InterPro"/>
</dbReference>
<dbReference type="PANTHER" id="PTHR34388:SF1">
    <property type="entry name" value="DNA POLYMERASE III SUBUNIT DELTA"/>
    <property type="match status" value="1"/>
</dbReference>
<reference evidence="15 16" key="1">
    <citation type="submission" date="2015-09" db="EMBL/GenBank/DDBJ databases">
        <authorList>
            <consortium name="Pathogen Informatics"/>
        </authorList>
    </citation>
    <scope>NUCLEOTIDE SEQUENCE [LARGE SCALE GENOMIC DNA]</scope>
    <source>
        <strain evidence="12 16">2789STDY5834835</strain>
        <strain evidence="11 15">2789STDY5834966</strain>
    </source>
</reference>
<evidence type="ECO:0000313" key="12">
    <source>
        <dbReference type="EMBL" id="CUN62608.1"/>
    </source>
</evidence>
<dbReference type="Proteomes" id="UP000262524">
    <property type="component" value="Unassembled WGS sequence"/>
</dbReference>
<evidence type="ECO:0000313" key="17">
    <source>
        <dbReference type="Proteomes" id="UP000262524"/>
    </source>
</evidence>
<dbReference type="SUPFAM" id="SSF52540">
    <property type="entry name" value="P-loop containing nucleoside triphosphate hydrolases"/>
    <property type="match status" value="1"/>
</dbReference>
<proteinExistence type="inferred from homology"/>
<keyword evidence="4 13" id="KW-0548">Nucleotidyltransferase</keyword>
<dbReference type="InterPro" id="IPR027417">
    <property type="entry name" value="P-loop_NTPase"/>
</dbReference>
<dbReference type="Gene3D" id="1.10.8.60">
    <property type="match status" value="1"/>
</dbReference>
<evidence type="ECO:0000256" key="5">
    <source>
        <dbReference type="ARBA" id="ARBA00022705"/>
    </source>
</evidence>
<dbReference type="Gene3D" id="1.20.272.10">
    <property type="match status" value="1"/>
</dbReference>
<feature type="domain" description="DNA polymerase III delta subunit-like C-terminal" evidence="10">
    <location>
        <begin position="205"/>
        <end position="324"/>
    </location>
</feature>
<evidence type="ECO:0000256" key="2">
    <source>
        <dbReference type="ARBA" id="ARBA00017703"/>
    </source>
</evidence>
<dbReference type="Proteomes" id="UP000286561">
    <property type="component" value="Unassembled WGS sequence"/>
</dbReference>
<dbReference type="EMBL" id="QSOE01000016">
    <property type="protein sequence ID" value="RGI90642.1"/>
    <property type="molecule type" value="Genomic_DNA"/>
</dbReference>
<dbReference type="Pfam" id="PF21694">
    <property type="entry name" value="DNA_pol3_delta_C"/>
    <property type="match status" value="1"/>
</dbReference>
<dbReference type="Pfam" id="PF06144">
    <property type="entry name" value="DNA_pol3_delta"/>
    <property type="match status" value="1"/>
</dbReference>
<dbReference type="Proteomes" id="UP000095390">
    <property type="component" value="Unassembled WGS sequence"/>
</dbReference>
<evidence type="ECO:0000313" key="15">
    <source>
        <dbReference type="Proteomes" id="UP000095390"/>
    </source>
</evidence>
<keyword evidence="3 13" id="KW-0808">Transferase</keyword>
<dbReference type="InterPro" id="IPR008921">
    <property type="entry name" value="DNA_pol3_clamp-load_cplx_C"/>
</dbReference>
<dbReference type="GO" id="GO:0003677">
    <property type="term" value="F:DNA binding"/>
    <property type="evidence" value="ECO:0007669"/>
    <property type="project" value="InterPro"/>
</dbReference>
<evidence type="ECO:0000256" key="6">
    <source>
        <dbReference type="ARBA" id="ARBA00022932"/>
    </source>
</evidence>
<accession>A0A173YIK9</accession>
<dbReference type="EMBL" id="CYZL01000002">
    <property type="protein sequence ID" value="CUN62608.1"/>
    <property type="molecule type" value="Genomic_DNA"/>
</dbReference>
<dbReference type="GeneID" id="75048113"/>